<organism evidence="7 8">
    <name type="scientific">Cohnella nanjingensis</name>
    <dbReference type="NCBI Taxonomy" id="1387779"/>
    <lineage>
        <taxon>Bacteria</taxon>
        <taxon>Bacillati</taxon>
        <taxon>Bacillota</taxon>
        <taxon>Bacilli</taxon>
        <taxon>Bacillales</taxon>
        <taxon>Paenibacillaceae</taxon>
        <taxon>Cohnella</taxon>
    </lineage>
</organism>
<dbReference type="PIRSF" id="PIRSF006305">
    <property type="entry name" value="Maf"/>
    <property type="match status" value="1"/>
</dbReference>
<keyword evidence="8" id="KW-1185">Reference proteome</keyword>
<accession>A0A7X0RV39</accession>
<dbReference type="Proteomes" id="UP000547209">
    <property type="component" value="Unassembled WGS sequence"/>
</dbReference>
<evidence type="ECO:0000256" key="3">
    <source>
        <dbReference type="ARBA" id="ARBA00022490"/>
    </source>
</evidence>
<proteinExistence type="inferred from homology"/>
<comment type="function">
    <text evidence="6">Nucleoside triphosphate pyrophosphatase that hydrolyzes dTTP and UTP. May have a dual role in cell division arrest and in preventing the incorporation of modified nucleotides into cellular nucleic acids.</text>
</comment>
<evidence type="ECO:0000256" key="6">
    <source>
        <dbReference type="HAMAP-Rule" id="MF_00528"/>
    </source>
</evidence>
<dbReference type="FunFam" id="3.90.950.10:FF:000005">
    <property type="entry name" value="7-methyl-GTP pyrophosphatase"/>
    <property type="match status" value="1"/>
</dbReference>
<feature type="site" description="Important for substrate specificity" evidence="6">
    <location>
        <position position="18"/>
    </location>
</feature>
<dbReference type="GO" id="GO:0009117">
    <property type="term" value="P:nucleotide metabolic process"/>
    <property type="evidence" value="ECO:0007669"/>
    <property type="project" value="UniProtKB-KW"/>
</dbReference>
<comment type="catalytic activity">
    <reaction evidence="6">
        <text>dTTP + H2O = dTMP + diphosphate + H(+)</text>
        <dbReference type="Rhea" id="RHEA:28534"/>
        <dbReference type="ChEBI" id="CHEBI:15377"/>
        <dbReference type="ChEBI" id="CHEBI:15378"/>
        <dbReference type="ChEBI" id="CHEBI:33019"/>
        <dbReference type="ChEBI" id="CHEBI:37568"/>
        <dbReference type="ChEBI" id="CHEBI:63528"/>
        <dbReference type="EC" id="3.6.1.9"/>
    </reaction>
</comment>
<evidence type="ECO:0000256" key="2">
    <source>
        <dbReference type="ARBA" id="ARBA00004496"/>
    </source>
</evidence>
<evidence type="ECO:0000256" key="5">
    <source>
        <dbReference type="ARBA" id="ARBA00023080"/>
    </source>
</evidence>
<dbReference type="SUPFAM" id="SSF52972">
    <property type="entry name" value="ITPase-like"/>
    <property type="match status" value="1"/>
</dbReference>
<evidence type="ECO:0000256" key="4">
    <source>
        <dbReference type="ARBA" id="ARBA00022801"/>
    </source>
</evidence>
<evidence type="ECO:0000313" key="8">
    <source>
        <dbReference type="Proteomes" id="UP000547209"/>
    </source>
</evidence>
<evidence type="ECO:0000313" key="7">
    <source>
        <dbReference type="EMBL" id="MBB6674238.1"/>
    </source>
</evidence>
<dbReference type="Pfam" id="PF02545">
    <property type="entry name" value="Maf"/>
    <property type="match status" value="1"/>
</dbReference>
<protein>
    <recommendedName>
        <fullName evidence="6">dTTP/UTP pyrophosphatase</fullName>
        <shortName evidence="6">dTTPase/UTPase</shortName>
        <ecNumber evidence="6">3.6.1.9</ecNumber>
    </recommendedName>
    <alternativeName>
        <fullName evidence="6">Nucleoside triphosphate pyrophosphatase</fullName>
    </alternativeName>
    <alternativeName>
        <fullName evidence="6">Nucleotide pyrophosphatase</fullName>
        <shortName evidence="6">Nucleotide PPase</shortName>
    </alternativeName>
</protein>
<evidence type="ECO:0000256" key="1">
    <source>
        <dbReference type="ARBA" id="ARBA00001968"/>
    </source>
</evidence>
<dbReference type="HAMAP" id="MF_00528">
    <property type="entry name" value="Maf"/>
    <property type="match status" value="1"/>
</dbReference>
<dbReference type="InterPro" id="IPR029001">
    <property type="entry name" value="ITPase-like_fam"/>
</dbReference>
<dbReference type="RefSeq" id="WP_185672103.1">
    <property type="nucleotide sequence ID" value="NZ_JACJVP010000045.1"/>
</dbReference>
<dbReference type="GO" id="GO:0047429">
    <property type="term" value="F:nucleoside triphosphate diphosphatase activity"/>
    <property type="evidence" value="ECO:0007669"/>
    <property type="project" value="UniProtKB-EC"/>
</dbReference>
<dbReference type="AlphaFoldDB" id="A0A7X0RV39"/>
<feature type="site" description="Important for substrate specificity" evidence="6">
    <location>
        <position position="160"/>
    </location>
</feature>
<keyword evidence="4 6" id="KW-0378">Hydrolase</keyword>
<reference evidence="7 8" key="1">
    <citation type="submission" date="2020-08" db="EMBL/GenBank/DDBJ databases">
        <title>Cohnella phylogeny.</title>
        <authorList>
            <person name="Dunlap C."/>
        </authorList>
    </citation>
    <scope>NUCLEOTIDE SEQUENCE [LARGE SCALE GENOMIC DNA]</scope>
    <source>
        <strain evidence="7 8">DSM 28246</strain>
    </source>
</reference>
<dbReference type="InterPro" id="IPR003697">
    <property type="entry name" value="Maf-like"/>
</dbReference>
<gene>
    <name evidence="7" type="primary">maf</name>
    <name evidence="7" type="ORF">H7C19_26495</name>
</gene>
<dbReference type="EMBL" id="JACJVP010000045">
    <property type="protein sequence ID" value="MBB6674238.1"/>
    <property type="molecule type" value="Genomic_DNA"/>
</dbReference>
<feature type="site" description="Important for substrate specificity" evidence="6">
    <location>
        <position position="76"/>
    </location>
</feature>
<comment type="subcellular location">
    <subcellularLocation>
        <location evidence="2 6">Cytoplasm</location>
    </subcellularLocation>
</comment>
<dbReference type="CDD" id="cd00555">
    <property type="entry name" value="Maf"/>
    <property type="match status" value="1"/>
</dbReference>
<sequence>MEGGGMIRSLILASSSPRRKELLQGLNLPFQTHPSEEDESVPTGTAPREMVEMLSLRKAKSVASLYGEGLVIGSDTIVVCDRLILGKPRDEDDSARMLSLIQGRSHFVYTGVAIVEAGTGRSSVAHSKTEVFVKPMDKDKIRRYIQTGEPNDKAGSYAIQGIGATLVEKIDGDYFTVVGLPVGLLAEMLEKYGISVI</sequence>
<dbReference type="PANTHER" id="PTHR43213:SF5">
    <property type="entry name" value="BIFUNCTIONAL DTTP_UTP PYROPHOSPHATASE_METHYLTRANSFERASE PROTEIN-RELATED"/>
    <property type="match status" value="1"/>
</dbReference>
<dbReference type="PANTHER" id="PTHR43213">
    <property type="entry name" value="BIFUNCTIONAL DTTP/UTP PYROPHOSPHATASE/METHYLTRANSFERASE PROTEIN-RELATED"/>
    <property type="match status" value="1"/>
</dbReference>
<comment type="catalytic activity">
    <reaction evidence="6">
        <text>UTP + H2O = UMP + diphosphate + H(+)</text>
        <dbReference type="Rhea" id="RHEA:29395"/>
        <dbReference type="ChEBI" id="CHEBI:15377"/>
        <dbReference type="ChEBI" id="CHEBI:15378"/>
        <dbReference type="ChEBI" id="CHEBI:33019"/>
        <dbReference type="ChEBI" id="CHEBI:46398"/>
        <dbReference type="ChEBI" id="CHEBI:57865"/>
        <dbReference type="EC" id="3.6.1.9"/>
    </reaction>
</comment>
<keyword evidence="3 6" id="KW-0963">Cytoplasm</keyword>
<dbReference type="Gene3D" id="3.90.950.10">
    <property type="match status" value="1"/>
</dbReference>
<name>A0A7X0RV39_9BACL</name>
<keyword evidence="5 6" id="KW-0546">Nucleotide metabolism</keyword>
<dbReference type="NCBIfam" id="TIGR00172">
    <property type="entry name" value="maf"/>
    <property type="match status" value="1"/>
</dbReference>
<dbReference type="GO" id="GO:0005737">
    <property type="term" value="C:cytoplasm"/>
    <property type="evidence" value="ECO:0007669"/>
    <property type="project" value="UniProtKB-SubCell"/>
</dbReference>
<feature type="active site" description="Proton acceptor" evidence="6">
    <location>
        <position position="75"/>
    </location>
</feature>
<comment type="caution">
    <text evidence="7">The sequence shown here is derived from an EMBL/GenBank/DDBJ whole genome shotgun (WGS) entry which is preliminary data.</text>
</comment>
<comment type="caution">
    <text evidence="6">Lacks conserved residue(s) required for the propagation of feature annotation.</text>
</comment>
<dbReference type="EC" id="3.6.1.9" evidence="6"/>
<comment type="cofactor">
    <cofactor evidence="1 6">
        <name>a divalent metal cation</name>
        <dbReference type="ChEBI" id="CHEBI:60240"/>
    </cofactor>
</comment>
<comment type="similarity">
    <text evidence="6">Belongs to the Maf family. YhdE subfamily.</text>
</comment>